<dbReference type="InterPro" id="IPR004635">
    <property type="entry name" value="Pept_S49_SppA"/>
</dbReference>
<dbReference type="CDD" id="cd07023">
    <property type="entry name" value="S49_Sppa_N_C"/>
    <property type="match status" value="1"/>
</dbReference>
<keyword evidence="6" id="KW-0472">Membrane</keyword>
<comment type="similarity">
    <text evidence="2">Belongs to the peptidase S49 family.</text>
</comment>
<organism evidence="8 9">
    <name type="scientific">Pyxidicoccus parkwayensis</name>
    <dbReference type="NCBI Taxonomy" id="2813578"/>
    <lineage>
        <taxon>Bacteria</taxon>
        <taxon>Pseudomonadati</taxon>
        <taxon>Myxococcota</taxon>
        <taxon>Myxococcia</taxon>
        <taxon>Myxococcales</taxon>
        <taxon>Cystobacterineae</taxon>
        <taxon>Myxococcaceae</taxon>
        <taxon>Pyxidicoccus</taxon>
    </lineage>
</organism>
<dbReference type="InterPro" id="IPR047272">
    <property type="entry name" value="S49_SppA_C"/>
</dbReference>
<gene>
    <name evidence="8" type="primary">sppA</name>
    <name evidence="8" type="ORF">JY651_40950</name>
</gene>
<feature type="domain" description="Peptidase S49" evidence="7">
    <location>
        <begin position="113"/>
        <end position="268"/>
    </location>
</feature>
<keyword evidence="9" id="KW-1185">Reference proteome</keyword>
<evidence type="ECO:0000256" key="4">
    <source>
        <dbReference type="ARBA" id="ARBA00022801"/>
    </source>
</evidence>
<name>A0ABX7NRI3_9BACT</name>
<evidence type="ECO:0000259" key="7">
    <source>
        <dbReference type="Pfam" id="PF01343"/>
    </source>
</evidence>
<dbReference type="InterPro" id="IPR004634">
    <property type="entry name" value="Pept_S49_pIV"/>
</dbReference>
<evidence type="ECO:0000256" key="2">
    <source>
        <dbReference type="ARBA" id="ARBA00008683"/>
    </source>
</evidence>
<proteinExistence type="inferred from homology"/>
<dbReference type="SUPFAM" id="SSF52096">
    <property type="entry name" value="ClpP/crotonase"/>
    <property type="match status" value="2"/>
</dbReference>
<protein>
    <submittedName>
        <fullName evidence="8">Signal peptide peptidase SppA</fullName>
    </submittedName>
</protein>
<evidence type="ECO:0000256" key="6">
    <source>
        <dbReference type="ARBA" id="ARBA00023136"/>
    </source>
</evidence>
<dbReference type="InterPro" id="IPR047217">
    <property type="entry name" value="S49_SppA_67K_type_N"/>
</dbReference>
<dbReference type="NCBIfam" id="TIGR00705">
    <property type="entry name" value="SppA_67K"/>
    <property type="match status" value="1"/>
</dbReference>
<evidence type="ECO:0000313" key="8">
    <source>
        <dbReference type="EMBL" id="QSQ21491.1"/>
    </source>
</evidence>
<dbReference type="NCBIfam" id="TIGR00706">
    <property type="entry name" value="SppA_dom"/>
    <property type="match status" value="1"/>
</dbReference>
<dbReference type="Proteomes" id="UP000662747">
    <property type="component" value="Chromosome"/>
</dbReference>
<keyword evidence="4" id="KW-0378">Hydrolase</keyword>
<evidence type="ECO:0000256" key="1">
    <source>
        <dbReference type="ARBA" id="ARBA00004370"/>
    </source>
</evidence>
<sequence length="597" mass="63850">MKRFLIGSLAFIGAMSVLFVVGLIGLLVLASASGPTVPSNLVLELDLEDPLPEYVLSNSLSGAFGEEPTTVHDVVDALEKAGDDPRVKSLVARVGNPGSPAAAQEIRDAVKAFRAKGKKAVAYADTFGEQDNTTVGYYVASAFDEVYIQPSGDLNITGLTFETPFARDAFAKLGVTPRYHKRAEYKNAVNTYTEQGYNAPHREATERFTQSLFGQVVRGIAEDRKLTEDTVRGLIDRAPLFGQEAVDAKLVDGLRYRDEVMGTVKKDAGPGAELLYVHKYLERAGRPHTSGDTIALVYGVGGVSRGKSQSSPLGGEQVMGGDSVAAALRKAAEDPHVKAIIFRVNSPGGSYVASDTVRREVQRARDAGKPVIVTMGTYAASGGYFVAMDADRIVAQPGTLTGSIGVYAGKFVTQAFWEKLGVNFETISAGRNATMNSSDADFTPEQEARAEAELDFIYKDFTTRAAAGRKMPLDKLQGLARGRVWTGEDALANGLVDALGGYPKALALAKELAKLPSDAPVHVEVYPRKKATSEVLSELLGQKGDNSEDDAASVSAQAPFSALMKSVDAVYSLGARMGLFEHQRASLYSPMPRASWE</sequence>
<dbReference type="CDD" id="cd07018">
    <property type="entry name" value="S49_SppA_67K_type"/>
    <property type="match status" value="1"/>
</dbReference>
<evidence type="ECO:0000313" key="9">
    <source>
        <dbReference type="Proteomes" id="UP000662747"/>
    </source>
</evidence>
<dbReference type="PIRSF" id="PIRSF001217">
    <property type="entry name" value="Protease_4_SppA"/>
    <property type="match status" value="1"/>
</dbReference>
<dbReference type="InterPro" id="IPR002142">
    <property type="entry name" value="Peptidase_S49"/>
</dbReference>
<accession>A0ABX7NRI3</accession>
<dbReference type="Gene3D" id="3.90.226.10">
    <property type="entry name" value="2-enoyl-CoA Hydratase, Chain A, domain 1"/>
    <property type="match status" value="2"/>
</dbReference>
<dbReference type="PANTHER" id="PTHR33209:SF1">
    <property type="entry name" value="PEPTIDASE S49 DOMAIN-CONTAINING PROTEIN"/>
    <property type="match status" value="1"/>
</dbReference>
<dbReference type="InterPro" id="IPR029045">
    <property type="entry name" value="ClpP/crotonase-like_dom_sf"/>
</dbReference>
<dbReference type="PANTHER" id="PTHR33209">
    <property type="entry name" value="PROTEASE 4"/>
    <property type="match status" value="1"/>
</dbReference>
<evidence type="ECO:0000256" key="3">
    <source>
        <dbReference type="ARBA" id="ARBA00022670"/>
    </source>
</evidence>
<dbReference type="Gene3D" id="6.20.330.10">
    <property type="match status" value="1"/>
</dbReference>
<reference evidence="8 9" key="1">
    <citation type="submission" date="2021-02" db="EMBL/GenBank/DDBJ databases">
        <title>De Novo genome assembly of isolated myxobacteria.</title>
        <authorList>
            <person name="Stevens D.C."/>
        </authorList>
    </citation>
    <scope>NUCLEOTIDE SEQUENCE [LARGE SCALE GENOMIC DNA]</scope>
    <source>
        <strain evidence="9">SCPEA02</strain>
    </source>
</reference>
<keyword evidence="3" id="KW-0645">Protease</keyword>
<dbReference type="RefSeq" id="WP_206723068.1">
    <property type="nucleotide sequence ID" value="NZ_CP071090.1"/>
</dbReference>
<dbReference type="EMBL" id="CP071090">
    <property type="protein sequence ID" value="QSQ21491.1"/>
    <property type="molecule type" value="Genomic_DNA"/>
</dbReference>
<keyword evidence="5" id="KW-0720">Serine protease</keyword>
<comment type="subcellular location">
    <subcellularLocation>
        <location evidence="1">Membrane</location>
    </subcellularLocation>
</comment>
<feature type="domain" description="Peptidase S49" evidence="7">
    <location>
        <begin position="364"/>
        <end position="515"/>
    </location>
</feature>
<evidence type="ECO:0000256" key="5">
    <source>
        <dbReference type="ARBA" id="ARBA00022825"/>
    </source>
</evidence>
<dbReference type="Pfam" id="PF01343">
    <property type="entry name" value="Peptidase_S49"/>
    <property type="match status" value="2"/>
</dbReference>